<keyword evidence="2" id="KW-1185">Reference proteome</keyword>
<dbReference type="Proteomes" id="UP001162992">
    <property type="component" value="Chromosome 1"/>
</dbReference>
<evidence type="ECO:0000313" key="1">
    <source>
        <dbReference type="EMBL" id="KAJ7569083.1"/>
    </source>
</evidence>
<accession>A0ACC2ERD1</accession>
<evidence type="ECO:0000313" key="2">
    <source>
        <dbReference type="Proteomes" id="UP001162992"/>
    </source>
</evidence>
<name>A0ACC2ERD1_DIPCM</name>
<sequence length="808" mass="93395">MMMFGGSFKSMIEQKEREIVKLCEEQIVTLQKQILDKDNELAKLIAKVLLLQEDFKYNLNLIDERDAELKQYDQEMSSLKVSVKEGERQLNEISHSLLEAESKVLEEKVGKDEMTKKYKKKINDLQEQMEELRLEKDVEYQNKLESLEAINADLLQQLIEKQKEYDCKSKEMVKRYGDKKQSQTLQFELELDEVKQKLRVGDIQLKHLERELEAAVTREKLQDELEEELRLRIRDKEKEIQKISLAFQQLQNEMESLKVKAECEASCMSEKLKCIEGDYQIQNVQLKDQIESLMLKLEVAEAHLGSCEKLKLEQLSACAEKLRHIEKEMLHQENYFKKKLEECEIQARDAAQVQEQHEQELKSQLIRWKAEHDIIRSKYTSLQKELLITLERERRSQEDQKLATSKKVYEEMLSRHVMPSSLVDECDIGSPRKDFLDSKVSTSPIISPTSKKGIPWSLQSNDALIDHFEQTRTTEVELENRRLHAIVRDLKDENKRVRSIIGTMRTEMESLQKNAFEEGFQNSANIVPDGNKANELKQLQEEMKFLKSRITSMATNLQSIQESKMESRLNPRVEEQFVYAQPSRSIMLNQHQNDLDSAGNRPHSGSKLKVADVAKSEVSLQAQLEAAVDNITRITHERDLLMELSNSLRADLNRVLIPSFDATLANDLSVMALQDDNTTYQYDTNCSNCGHMNSCSCLGTSPAAQARIPGRHMTSAYHSLEATSNIQGGSEFHANVGHVSSKESFQLEGNTYVHHCRQAHLKDIIHKGTASQRARYKASLRHRDQQKHGKLKIRNYNVKDDFVKEDTP</sequence>
<reference evidence="2" key="1">
    <citation type="journal article" date="2024" name="Proc. Natl. Acad. Sci. U.S.A.">
        <title>Extraordinary preservation of gene collinearity over three hundred million years revealed in homosporous lycophytes.</title>
        <authorList>
            <person name="Li C."/>
            <person name="Wickell D."/>
            <person name="Kuo L.Y."/>
            <person name="Chen X."/>
            <person name="Nie B."/>
            <person name="Liao X."/>
            <person name="Peng D."/>
            <person name="Ji J."/>
            <person name="Jenkins J."/>
            <person name="Williams M."/>
            <person name="Shu S."/>
            <person name="Plott C."/>
            <person name="Barry K."/>
            <person name="Rajasekar S."/>
            <person name="Grimwood J."/>
            <person name="Han X."/>
            <person name="Sun S."/>
            <person name="Hou Z."/>
            <person name="He W."/>
            <person name="Dai G."/>
            <person name="Sun C."/>
            <person name="Schmutz J."/>
            <person name="Leebens-Mack J.H."/>
            <person name="Li F.W."/>
            <person name="Wang L."/>
        </authorList>
    </citation>
    <scope>NUCLEOTIDE SEQUENCE [LARGE SCALE GENOMIC DNA]</scope>
    <source>
        <strain evidence="2">cv. PW_Plant_1</strain>
    </source>
</reference>
<dbReference type="EMBL" id="CM055092">
    <property type="protein sequence ID" value="KAJ7569083.1"/>
    <property type="molecule type" value="Genomic_DNA"/>
</dbReference>
<organism evidence="1 2">
    <name type="scientific">Diphasiastrum complanatum</name>
    <name type="common">Issler's clubmoss</name>
    <name type="synonym">Lycopodium complanatum</name>
    <dbReference type="NCBI Taxonomy" id="34168"/>
    <lineage>
        <taxon>Eukaryota</taxon>
        <taxon>Viridiplantae</taxon>
        <taxon>Streptophyta</taxon>
        <taxon>Embryophyta</taxon>
        <taxon>Tracheophyta</taxon>
        <taxon>Lycopodiopsida</taxon>
        <taxon>Lycopodiales</taxon>
        <taxon>Lycopodiaceae</taxon>
        <taxon>Lycopodioideae</taxon>
        <taxon>Diphasiastrum</taxon>
    </lineage>
</organism>
<gene>
    <name evidence="1" type="ORF">O6H91_01G060000</name>
</gene>
<protein>
    <submittedName>
        <fullName evidence="1">Uncharacterized protein</fullName>
    </submittedName>
</protein>
<comment type="caution">
    <text evidence="1">The sequence shown here is derived from an EMBL/GenBank/DDBJ whole genome shotgun (WGS) entry which is preliminary data.</text>
</comment>
<proteinExistence type="predicted"/>